<comment type="pathway">
    <text evidence="2">Cofactor biosynthesis; tetrahydrofolate biosynthesis; 7,8-dihydrofolate from 2-amino-4-hydroxy-6-hydroxymethyl-7,8-dihydropteridine diphosphate and 4-aminobenzoate: step 2/2.</text>
</comment>
<gene>
    <name evidence="21" type="ORF">DL897_01025</name>
</gene>
<dbReference type="PROSITE" id="PS01011">
    <property type="entry name" value="FOLYLPOLYGLU_SYNT_1"/>
    <property type="match status" value="1"/>
</dbReference>
<evidence type="ECO:0000256" key="7">
    <source>
        <dbReference type="ARBA" id="ARBA00013025"/>
    </source>
</evidence>
<evidence type="ECO:0000256" key="2">
    <source>
        <dbReference type="ARBA" id="ARBA00004799"/>
    </source>
</evidence>
<keyword evidence="11 18" id="KW-0547">Nucleotide-binding</keyword>
<keyword evidence="22" id="KW-1185">Reference proteome</keyword>
<comment type="catalytic activity">
    <reaction evidence="16">
        <text>(6S)-5,6,7,8-tetrahydrofolyl-(gamma-L-Glu)(n) + L-glutamate + ATP = (6S)-5,6,7,8-tetrahydrofolyl-(gamma-L-Glu)(n+1) + ADP + phosphate + H(+)</text>
        <dbReference type="Rhea" id="RHEA:10580"/>
        <dbReference type="Rhea" id="RHEA-COMP:14738"/>
        <dbReference type="Rhea" id="RHEA-COMP:14740"/>
        <dbReference type="ChEBI" id="CHEBI:15378"/>
        <dbReference type="ChEBI" id="CHEBI:29985"/>
        <dbReference type="ChEBI" id="CHEBI:30616"/>
        <dbReference type="ChEBI" id="CHEBI:43474"/>
        <dbReference type="ChEBI" id="CHEBI:141005"/>
        <dbReference type="ChEBI" id="CHEBI:456216"/>
        <dbReference type="EC" id="6.3.2.17"/>
    </reaction>
</comment>
<evidence type="ECO:0000256" key="12">
    <source>
        <dbReference type="ARBA" id="ARBA00022840"/>
    </source>
</evidence>
<dbReference type="AlphaFoldDB" id="A0A364K8P3"/>
<evidence type="ECO:0000256" key="6">
    <source>
        <dbReference type="ARBA" id="ARBA00013023"/>
    </source>
</evidence>
<dbReference type="InterPro" id="IPR036565">
    <property type="entry name" value="Mur-like_cat_sf"/>
</dbReference>
<accession>A0A364K8P3</accession>
<feature type="domain" description="Mur ligase central" evidence="20">
    <location>
        <begin position="146"/>
        <end position="278"/>
    </location>
</feature>
<dbReference type="GO" id="GO:0046872">
    <property type="term" value="F:metal ion binding"/>
    <property type="evidence" value="ECO:0007669"/>
    <property type="project" value="UniProtKB-KW"/>
</dbReference>
<evidence type="ECO:0000256" key="15">
    <source>
        <dbReference type="ARBA" id="ARBA00030592"/>
    </source>
</evidence>
<evidence type="ECO:0000259" key="20">
    <source>
        <dbReference type="Pfam" id="PF08245"/>
    </source>
</evidence>
<comment type="subunit">
    <text evidence="5">Monomer.</text>
</comment>
<evidence type="ECO:0000256" key="3">
    <source>
        <dbReference type="ARBA" id="ARBA00005150"/>
    </source>
</evidence>
<comment type="pathway">
    <text evidence="3">Cofactor biosynthesis; tetrahydrofolylpolyglutamate biosynthesis.</text>
</comment>
<dbReference type="PANTHER" id="PTHR11136">
    <property type="entry name" value="FOLYLPOLYGLUTAMATE SYNTHASE-RELATED"/>
    <property type="match status" value="1"/>
</dbReference>
<evidence type="ECO:0000256" key="13">
    <source>
        <dbReference type="ARBA" id="ARBA00022842"/>
    </source>
</evidence>
<name>A0A364K8P3_9BACL</name>
<keyword evidence="13" id="KW-0460">Magnesium</keyword>
<dbReference type="InterPro" id="IPR001645">
    <property type="entry name" value="Folylpolyglutamate_synth"/>
</dbReference>
<keyword evidence="10" id="KW-0479">Metal-binding</keyword>
<dbReference type="OrthoDB" id="9809356at2"/>
<reference evidence="21 22" key="1">
    <citation type="submission" date="2018-06" db="EMBL/GenBank/DDBJ databases">
        <title>Thermoflavimicrobium daqus sp. nov., a thermophilic microbe isolated from Moutai-flavour Daqu.</title>
        <authorList>
            <person name="Wang X."/>
            <person name="Zhou H."/>
        </authorList>
    </citation>
    <scope>NUCLEOTIDE SEQUENCE [LARGE SCALE GENOMIC DNA]</scope>
    <source>
        <strain evidence="21 22">FBKL4.011</strain>
    </source>
</reference>
<evidence type="ECO:0000256" key="18">
    <source>
        <dbReference type="PIRNR" id="PIRNR001563"/>
    </source>
</evidence>
<evidence type="ECO:0000259" key="19">
    <source>
        <dbReference type="Pfam" id="PF02875"/>
    </source>
</evidence>
<evidence type="ECO:0000256" key="8">
    <source>
        <dbReference type="ARBA" id="ARBA00019357"/>
    </source>
</evidence>
<evidence type="ECO:0000256" key="9">
    <source>
        <dbReference type="ARBA" id="ARBA00022598"/>
    </source>
</evidence>
<protein>
    <recommendedName>
        <fullName evidence="8">Dihydrofolate synthase/folylpolyglutamate synthase</fullName>
        <ecNumber evidence="6">6.3.2.12</ecNumber>
        <ecNumber evidence="7">6.3.2.17</ecNumber>
    </recommendedName>
    <alternativeName>
        <fullName evidence="15">Tetrahydrofolylpolyglutamate synthase</fullName>
    </alternativeName>
</protein>
<comment type="catalytic activity">
    <reaction evidence="17">
        <text>7,8-dihydropteroate + L-glutamate + ATP = 7,8-dihydrofolate + ADP + phosphate + H(+)</text>
        <dbReference type="Rhea" id="RHEA:23584"/>
        <dbReference type="ChEBI" id="CHEBI:15378"/>
        <dbReference type="ChEBI" id="CHEBI:17839"/>
        <dbReference type="ChEBI" id="CHEBI:29985"/>
        <dbReference type="ChEBI" id="CHEBI:30616"/>
        <dbReference type="ChEBI" id="CHEBI:43474"/>
        <dbReference type="ChEBI" id="CHEBI:57451"/>
        <dbReference type="ChEBI" id="CHEBI:456216"/>
        <dbReference type="EC" id="6.3.2.12"/>
    </reaction>
</comment>
<organism evidence="21 22">
    <name type="scientific">Thermoflavimicrobium daqui</name>
    <dbReference type="NCBI Taxonomy" id="2137476"/>
    <lineage>
        <taxon>Bacteria</taxon>
        <taxon>Bacillati</taxon>
        <taxon>Bacillota</taxon>
        <taxon>Bacilli</taxon>
        <taxon>Bacillales</taxon>
        <taxon>Thermoactinomycetaceae</taxon>
        <taxon>Thermoflavimicrobium</taxon>
    </lineage>
</organism>
<dbReference type="RefSeq" id="WP_113657268.1">
    <property type="nucleotide sequence ID" value="NZ_KZ845663.1"/>
</dbReference>
<evidence type="ECO:0000256" key="10">
    <source>
        <dbReference type="ARBA" id="ARBA00022723"/>
    </source>
</evidence>
<reference evidence="21 22" key="2">
    <citation type="submission" date="2018-06" db="EMBL/GenBank/DDBJ databases">
        <authorList>
            <person name="Zhirakovskaya E."/>
        </authorList>
    </citation>
    <scope>NUCLEOTIDE SEQUENCE [LARGE SCALE GENOMIC DNA]</scope>
    <source>
        <strain evidence="21 22">FBKL4.011</strain>
    </source>
</reference>
<dbReference type="FunFam" id="3.40.1190.10:FF:000004">
    <property type="entry name" value="Dihydrofolate synthase/folylpolyglutamate synthase"/>
    <property type="match status" value="1"/>
</dbReference>
<dbReference type="Gene3D" id="3.90.190.20">
    <property type="entry name" value="Mur ligase, C-terminal domain"/>
    <property type="match status" value="1"/>
</dbReference>
<evidence type="ECO:0000313" key="22">
    <source>
        <dbReference type="Proteomes" id="UP000251213"/>
    </source>
</evidence>
<evidence type="ECO:0000256" key="5">
    <source>
        <dbReference type="ARBA" id="ARBA00011245"/>
    </source>
</evidence>
<dbReference type="InterPro" id="IPR036615">
    <property type="entry name" value="Mur_ligase_C_dom_sf"/>
</dbReference>
<keyword evidence="9 18" id="KW-0436">Ligase</keyword>
<dbReference type="SUPFAM" id="SSF53623">
    <property type="entry name" value="MurD-like peptide ligases, catalytic domain"/>
    <property type="match status" value="1"/>
</dbReference>
<dbReference type="NCBIfam" id="TIGR01499">
    <property type="entry name" value="folC"/>
    <property type="match status" value="1"/>
</dbReference>
<dbReference type="EC" id="6.3.2.17" evidence="7"/>
<dbReference type="Proteomes" id="UP000251213">
    <property type="component" value="Unassembled WGS sequence"/>
</dbReference>
<dbReference type="GO" id="GO:0008841">
    <property type="term" value="F:dihydrofolate synthase activity"/>
    <property type="evidence" value="ECO:0007669"/>
    <property type="project" value="UniProtKB-EC"/>
</dbReference>
<dbReference type="EC" id="6.3.2.12" evidence="6"/>
<dbReference type="InterPro" id="IPR018109">
    <property type="entry name" value="Folylpolyglutamate_synth_CS"/>
</dbReference>
<dbReference type="PIRSF" id="PIRSF001563">
    <property type="entry name" value="Folylpolyglu_synth"/>
    <property type="match status" value="1"/>
</dbReference>
<keyword evidence="12 18" id="KW-0067">ATP-binding</keyword>
<dbReference type="GO" id="GO:0005737">
    <property type="term" value="C:cytoplasm"/>
    <property type="evidence" value="ECO:0007669"/>
    <property type="project" value="TreeGrafter"/>
</dbReference>
<dbReference type="Pfam" id="PF02875">
    <property type="entry name" value="Mur_ligase_C"/>
    <property type="match status" value="1"/>
</dbReference>
<evidence type="ECO:0000256" key="17">
    <source>
        <dbReference type="ARBA" id="ARBA00049161"/>
    </source>
</evidence>
<dbReference type="InterPro" id="IPR013221">
    <property type="entry name" value="Mur_ligase_cen"/>
</dbReference>
<comment type="similarity">
    <text evidence="4 18">Belongs to the folylpolyglutamate synthase family.</text>
</comment>
<evidence type="ECO:0000256" key="1">
    <source>
        <dbReference type="ARBA" id="ARBA00001946"/>
    </source>
</evidence>
<dbReference type="GO" id="GO:0046656">
    <property type="term" value="P:folic acid biosynthetic process"/>
    <property type="evidence" value="ECO:0007669"/>
    <property type="project" value="UniProtKB-KW"/>
</dbReference>
<dbReference type="SUPFAM" id="SSF53244">
    <property type="entry name" value="MurD-like peptide ligases, peptide-binding domain"/>
    <property type="match status" value="1"/>
</dbReference>
<proteinExistence type="inferred from homology"/>
<dbReference type="GO" id="GO:0005524">
    <property type="term" value="F:ATP binding"/>
    <property type="evidence" value="ECO:0007669"/>
    <property type="project" value="UniProtKB-KW"/>
</dbReference>
<keyword evidence="14" id="KW-0289">Folate biosynthesis</keyword>
<dbReference type="PANTHER" id="PTHR11136:SF0">
    <property type="entry name" value="DIHYDROFOLATE SYNTHETASE-RELATED"/>
    <property type="match status" value="1"/>
</dbReference>
<comment type="caution">
    <text evidence="21">The sequence shown here is derived from an EMBL/GenBank/DDBJ whole genome shotgun (WGS) entry which is preliminary data.</text>
</comment>
<dbReference type="GO" id="GO:0004326">
    <property type="term" value="F:tetrahydrofolylpolyglutamate synthase activity"/>
    <property type="evidence" value="ECO:0007669"/>
    <property type="project" value="UniProtKB-EC"/>
</dbReference>
<dbReference type="Gene3D" id="3.40.1190.10">
    <property type="entry name" value="Mur-like, catalytic domain"/>
    <property type="match status" value="1"/>
</dbReference>
<dbReference type="Pfam" id="PF08245">
    <property type="entry name" value="Mur_ligase_M"/>
    <property type="match status" value="1"/>
</dbReference>
<evidence type="ECO:0000256" key="14">
    <source>
        <dbReference type="ARBA" id="ARBA00022909"/>
    </source>
</evidence>
<evidence type="ECO:0000256" key="16">
    <source>
        <dbReference type="ARBA" id="ARBA00047493"/>
    </source>
</evidence>
<evidence type="ECO:0000256" key="4">
    <source>
        <dbReference type="ARBA" id="ARBA00008276"/>
    </source>
</evidence>
<comment type="cofactor">
    <cofactor evidence="1">
        <name>Mg(2+)</name>
        <dbReference type="ChEBI" id="CHEBI:18420"/>
    </cofactor>
</comment>
<evidence type="ECO:0000256" key="11">
    <source>
        <dbReference type="ARBA" id="ARBA00022741"/>
    </source>
</evidence>
<dbReference type="InterPro" id="IPR004101">
    <property type="entry name" value="Mur_ligase_C"/>
</dbReference>
<sequence length="442" mass="49826">MSQSPIFVQAEDVLHWMNETCAAKIQPGLERMEWMLEKLNHPERRCKFIHIAGTNGKGSTAAMISSVLREAGYKTGLFISPYVIRWNERIQVDGKPISDDSFVKWANYLYPFIQEMIDEGPGAPSPFEYWTLVALCYFAYEEAPWFIVWETGLGGKWDATNIVIPLVSVFTQIGLDHREFLGDTITDIAREKAGIIKSGVPVVSGTICRDAAQVIKSVAEEKNCRLYEVNKDFSITLLEQTADFQIFRFTNIYQNLPSLKIPLKGSHQLQNAATAIMTLEVLRQNYATVLEEMHYERGLSQVVWPGRLEKVGENPFILLDGAHNPDGMKALAKAIQELNTYDRCIAMIAMMRDKQIEEILQPLIPLVDQFVITEVANVPRSMSAHELAEQVKAIAPEKEVNVFASASEGLTFMKQHALDHDLLLITGSLYLVSEVRSLLTKE</sequence>
<evidence type="ECO:0000313" key="21">
    <source>
        <dbReference type="EMBL" id="RAL26663.1"/>
    </source>
</evidence>
<feature type="domain" description="Mur ligase C-terminal" evidence="19">
    <location>
        <begin position="306"/>
        <end position="428"/>
    </location>
</feature>
<dbReference type="EMBL" id="QJKK01000001">
    <property type="protein sequence ID" value="RAL26663.1"/>
    <property type="molecule type" value="Genomic_DNA"/>
</dbReference>